<reference evidence="4" key="1">
    <citation type="submission" date="2017-05" db="EMBL/GenBank/DDBJ databases">
        <title>Complete and WGS of Bordetella genogroups.</title>
        <authorList>
            <person name="Spilker T."/>
            <person name="Lipuma J."/>
        </authorList>
    </citation>
    <scope>NUCLEOTIDE SEQUENCE [LARGE SCALE GENOMIC DNA]</scope>
    <source>
        <strain evidence="4">AU16122</strain>
    </source>
</reference>
<protein>
    <submittedName>
        <fullName evidence="3">CoA transferase</fullName>
    </submittedName>
</protein>
<organism evidence="3 4">
    <name type="scientific">Bordetella genomosp. 10</name>
    <dbReference type="NCBI Taxonomy" id="1416804"/>
    <lineage>
        <taxon>Bacteria</taxon>
        <taxon>Pseudomonadati</taxon>
        <taxon>Pseudomonadota</taxon>
        <taxon>Betaproteobacteria</taxon>
        <taxon>Burkholderiales</taxon>
        <taxon>Alcaligenaceae</taxon>
        <taxon>Bordetella</taxon>
    </lineage>
</organism>
<dbReference type="Gene3D" id="3.30.1540.10">
    <property type="entry name" value="formyl-coa transferase, domain 3"/>
    <property type="match status" value="1"/>
</dbReference>
<keyword evidence="4" id="KW-1185">Reference proteome</keyword>
<proteinExistence type="predicted"/>
<accession>A0A261SIZ5</accession>
<dbReference type="OrthoDB" id="8662131at2"/>
<dbReference type="InterPro" id="IPR023606">
    <property type="entry name" value="CoA-Trfase_III_dom_1_sf"/>
</dbReference>
<name>A0A261SIZ5_9BORD</name>
<feature type="region of interest" description="Disordered" evidence="2">
    <location>
        <begin position="413"/>
        <end position="435"/>
    </location>
</feature>
<sequence length="435" mass="47180">MPNRDTVLREPPLSGIKVLDMTRIMAGPWCTQNLADLGADVYKIERPDSGDDTRGWGPPNLMDARGERTQESAYYLAANRNKKSVALDIATPQGAQALRDLALHCDVFVENFKVGGLARYGLDYAMLKEINPRLIYCSITGFGQDGPYAGKPGYDFVIQAMGGLMSITGERDDLPGGGPQKAGNAASDLMAGMYATTAILAALHERARSGQGQHIDISMLDCQVAALGVQNFNYFLSGEVPRREGNAHVNLAPYQVFAVADGFIVLGVGNDSQYRKFCHAAGRPDLAEDPRYRTNTSRVIHKPTLIPELERLFLTRDRDTWRRLLDEAGVPVGMINDVAQVHADPQVIARGLKFSLPHPIAGSVPQVRNPMRLSGSPVTYRNAAPLLGADTQDILGRLSGYDSARIAALMASAEARQDRGAAPPPPSMPDERGRT</sequence>
<dbReference type="SUPFAM" id="SSF89796">
    <property type="entry name" value="CoA-transferase family III (CaiB/BaiF)"/>
    <property type="match status" value="1"/>
</dbReference>
<dbReference type="InterPro" id="IPR003673">
    <property type="entry name" value="CoA-Trfase_fam_III"/>
</dbReference>
<keyword evidence="1 3" id="KW-0808">Transferase</keyword>
<gene>
    <name evidence="3" type="ORF">CAL29_00595</name>
</gene>
<evidence type="ECO:0000256" key="1">
    <source>
        <dbReference type="ARBA" id="ARBA00022679"/>
    </source>
</evidence>
<dbReference type="AlphaFoldDB" id="A0A261SIZ5"/>
<dbReference type="PANTHER" id="PTHR48207:SF3">
    <property type="entry name" value="SUCCINATE--HYDROXYMETHYLGLUTARATE COA-TRANSFERASE"/>
    <property type="match status" value="1"/>
</dbReference>
<dbReference type="PANTHER" id="PTHR48207">
    <property type="entry name" value="SUCCINATE--HYDROXYMETHYLGLUTARATE COA-TRANSFERASE"/>
    <property type="match status" value="1"/>
</dbReference>
<dbReference type="Pfam" id="PF02515">
    <property type="entry name" value="CoA_transf_3"/>
    <property type="match status" value="1"/>
</dbReference>
<dbReference type="Gene3D" id="3.40.50.10540">
    <property type="entry name" value="Crotonobetainyl-coa:carnitine coa-transferase, domain 1"/>
    <property type="match status" value="1"/>
</dbReference>
<dbReference type="EMBL" id="NEVM01000001">
    <property type="protein sequence ID" value="OZI36977.1"/>
    <property type="molecule type" value="Genomic_DNA"/>
</dbReference>
<dbReference type="Proteomes" id="UP000216020">
    <property type="component" value="Unassembled WGS sequence"/>
</dbReference>
<dbReference type="GO" id="GO:0008410">
    <property type="term" value="F:CoA-transferase activity"/>
    <property type="evidence" value="ECO:0007669"/>
    <property type="project" value="TreeGrafter"/>
</dbReference>
<evidence type="ECO:0000313" key="3">
    <source>
        <dbReference type="EMBL" id="OZI36977.1"/>
    </source>
</evidence>
<evidence type="ECO:0000256" key="2">
    <source>
        <dbReference type="SAM" id="MobiDB-lite"/>
    </source>
</evidence>
<evidence type="ECO:0000313" key="4">
    <source>
        <dbReference type="Proteomes" id="UP000216020"/>
    </source>
</evidence>
<dbReference type="InterPro" id="IPR050483">
    <property type="entry name" value="CoA-transferase_III_domain"/>
</dbReference>
<dbReference type="InterPro" id="IPR044855">
    <property type="entry name" value="CoA-Trfase_III_dom3_sf"/>
</dbReference>
<dbReference type="RefSeq" id="WP_094851084.1">
    <property type="nucleotide sequence ID" value="NZ_NEVM01000001.1"/>
</dbReference>
<comment type="caution">
    <text evidence="3">The sequence shown here is derived from an EMBL/GenBank/DDBJ whole genome shotgun (WGS) entry which is preliminary data.</text>
</comment>